<accession>A0A9Q1JL32</accession>
<reference evidence="1" key="1">
    <citation type="submission" date="2022-04" db="EMBL/GenBank/DDBJ databases">
        <title>Carnegiea gigantea Genome sequencing and assembly v2.</title>
        <authorList>
            <person name="Copetti D."/>
            <person name="Sanderson M.J."/>
            <person name="Burquez A."/>
            <person name="Wojciechowski M.F."/>
        </authorList>
    </citation>
    <scope>NUCLEOTIDE SEQUENCE</scope>
    <source>
        <strain evidence="1">SGP5-SGP5p</strain>
        <tissue evidence="1">Aerial part</tissue>
    </source>
</reference>
<dbReference type="EMBL" id="JAKOGI010002294">
    <property type="protein sequence ID" value="KAJ8422330.1"/>
    <property type="molecule type" value="Genomic_DNA"/>
</dbReference>
<evidence type="ECO:0000313" key="1">
    <source>
        <dbReference type="EMBL" id="KAJ8422330.1"/>
    </source>
</evidence>
<evidence type="ECO:0000313" key="2">
    <source>
        <dbReference type="Proteomes" id="UP001153076"/>
    </source>
</evidence>
<protein>
    <submittedName>
        <fullName evidence="1">Uncharacterized protein</fullName>
    </submittedName>
</protein>
<dbReference type="Proteomes" id="UP001153076">
    <property type="component" value="Unassembled WGS sequence"/>
</dbReference>
<sequence>MIEECLESLSRCLLQTRLSFLNALKNLQKLRATQADPSSSSFICQNFCSIKYLVETMNDSFPCHTTRKHSWLCASKKKINEVVSKCLANVKKSGNSQACLENDANSVKMLKKAESISLSVLNWSIVVKLVKSNNLASESENVCEIEELYHVLCSLSKKQLDAETKALVDDLSDWMNKRKGVNIIKTYSNSNHLIIRGEAGWTQAQGLTFPSIAGGPARIEQGEKLFQITETK</sequence>
<gene>
    <name evidence="1" type="ORF">Cgig2_011167</name>
</gene>
<organism evidence="1 2">
    <name type="scientific">Carnegiea gigantea</name>
    <dbReference type="NCBI Taxonomy" id="171969"/>
    <lineage>
        <taxon>Eukaryota</taxon>
        <taxon>Viridiplantae</taxon>
        <taxon>Streptophyta</taxon>
        <taxon>Embryophyta</taxon>
        <taxon>Tracheophyta</taxon>
        <taxon>Spermatophyta</taxon>
        <taxon>Magnoliopsida</taxon>
        <taxon>eudicotyledons</taxon>
        <taxon>Gunneridae</taxon>
        <taxon>Pentapetalae</taxon>
        <taxon>Caryophyllales</taxon>
        <taxon>Cactineae</taxon>
        <taxon>Cactaceae</taxon>
        <taxon>Cactoideae</taxon>
        <taxon>Echinocereeae</taxon>
        <taxon>Carnegiea</taxon>
    </lineage>
</organism>
<proteinExistence type="predicted"/>
<keyword evidence="2" id="KW-1185">Reference proteome</keyword>
<comment type="caution">
    <text evidence="1">The sequence shown here is derived from an EMBL/GenBank/DDBJ whole genome shotgun (WGS) entry which is preliminary data.</text>
</comment>
<name>A0A9Q1JL32_9CARY</name>
<dbReference type="AlphaFoldDB" id="A0A9Q1JL32"/>